<feature type="region of interest" description="Disordered" evidence="1">
    <location>
        <begin position="263"/>
        <end position="291"/>
    </location>
</feature>
<evidence type="ECO:0000256" key="1">
    <source>
        <dbReference type="SAM" id="MobiDB-lite"/>
    </source>
</evidence>
<name>A0ABQ8HD82_9ROSI</name>
<sequence>MYYHEELAFTITINKGKCAGKATGDAGSIPACESKKKGEAHRPERNNKVSVLVYKQGAPCGHAVDIIVFDLGTFLKKDTYVVPKQTRGVDRTTWVGKLLEPPLPMSPLVQILSPVLEPAPSYAHVVASVVTRNLRTPAMEKDMLLSMPYPLLPLDQWDPNLDFLEIFALFSCSLSSMFTSVKAPNHTYTMHSAGKQPGYENAFGSICVPLWHEISAIEQRISPTITNTGFEVTTGCLGGSISMTPNNNHFWIRSLSLRTQQSSIESDDRSNLQYLGSPTRPTSSGLLGSGSSINPYSNKDVKKSSTSSFLKTFQPYPLAYFLSFSKSRLPDHVLLNIVLQKIKALHTQAEMVHYRSKPDRVYETDKMDETRGDRNLERGGTKFDVEAASAAATITDTVLGRNSSDTLLGDGSGVISGEITRVEASEKPDEGIIRNSSSAKIFREINGFRDQREEVGFREKVPLVPVVGKAAEIDRAVLVLP</sequence>
<gene>
    <name evidence="2" type="ORF">JRO89_XS12G0207000</name>
</gene>
<evidence type="ECO:0000313" key="2">
    <source>
        <dbReference type="EMBL" id="KAH7554432.1"/>
    </source>
</evidence>
<feature type="compositionally biased region" description="Polar residues" evidence="1">
    <location>
        <begin position="271"/>
        <end position="282"/>
    </location>
</feature>
<organism evidence="2 3">
    <name type="scientific">Xanthoceras sorbifolium</name>
    <dbReference type="NCBI Taxonomy" id="99658"/>
    <lineage>
        <taxon>Eukaryota</taxon>
        <taxon>Viridiplantae</taxon>
        <taxon>Streptophyta</taxon>
        <taxon>Embryophyta</taxon>
        <taxon>Tracheophyta</taxon>
        <taxon>Spermatophyta</taxon>
        <taxon>Magnoliopsida</taxon>
        <taxon>eudicotyledons</taxon>
        <taxon>Gunneridae</taxon>
        <taxon>Pentapetalae</taxon>
        <taxon>rosids</taxon>
        <taxon>malvids</taxon>
        <taxon>Sapindales</taxon>
        <taxon>Sapindaceae</taxon>
        <taxon>Xanthoceroideae</taxon>
        <taxon>Xanthoceras</taxon>
    </lineage>
</organism>
<comment type="caution">
    <text evidence="2">The sequence shown here is derived from an EMBL/GenBank/DDBJ whole genome shotgun (WGS) entry which is preliminary data.</text>
</comment>
<protein>
    <submittedName>
        <fullName evidence="2">Uncharacterized protein</fullName>
    </submittedName>
</protein>
<dbReference type="EMBL" id="JAFEMO010000012">
    <property type="protein sequence ID" value="KAH7554432.1"/>
    <property type="molecule type" value="Genomic_DNA"/>
</dbReference>
<proteinExistence type="predicted"/>
<dbReference type="Proteomes" id="UP000827721">
    <property type="component" value="Unassembled WGS sequence"/>
</dbReference>
<accession>A0ABQ8HD82</accession>
<keyword evidence="3" id="KW-1185">Reference proteome</keyword>
<reference evidence="2 3" key="1">
    <citation type="submission" date="2021-02" db="EMBL/GenBank/DDBJ databases">
        <title>Plant Genome Project.</title>
        <authorList>
            <person name="Zhang R.-G."/>
        </authorList>
    </citation>
    <scope>NUCLEOTIDE SEQUENCE [LARGE SCALE GENOMIC DNA]</scope>
    <source>
        <tissue evidence="2">Leaves</tissue>
    </source>
</reference>
<evidence type="ECO:0000313" key="3">
    <source>
        <dbReference type="Proteomes" id="UP000827721"/>
    </source>
</evidence>